<dbReference type="SUPFAM" id="SSF81383">
    <property type="entry name" value="F-box domain"/>
    <property type="match status" value="1"/>
</dbReference>
<gene>
    <name evidence="2" type="ORF">ACAOBT_LOCUS8143</name>
</gene>
<dbReference type="Proteomes" id="UP001152888">
    <property type="component" value="Unassembled WGS sequence"/>
</dbReference>
<dbReference type="InterPro" id="IPR036047">
    <property type="entry name" value="F-box-like_dom_sf"/>
</dbReference>
<comment type="caution">
    <text evidence="2">The sequence shown here is derived from an EMBL/GenBank/DDBJ whole genome shotgun (WGS) entry which is preliminary data.</text>
</comment>
<evidence type="ECO:0000313" key="3">
    <source>
        <dbReference type="Proteomes" id="UP001152888"/>
    </source>
</evidence>
<feature type="domain" description="F-box" evidence="1">
    <location>
        <begin position="2"/>
        <end position="42"/>
    </location>
</feature>
<dbReference type="EMBL" id="CAKOFQ010006758">
    <property type="protein sequence ID" value="CAH1968931.1"/>
    <property type="molecule type" value="Genomic_DNA"/>
</dbReference>
<reference evidence="2" key="1">
    <citation type="submission" date="2022-03" db="EMBL/GenBank/DDBJ databases">
        <authorList>
            <person name="Sayadi A."/>
        </authorList>
    </citation>
    <scope>NUCLEOTIDE SEQUENCE</scope>
</reference>
<dbReference type="InterPro" id="IPR001810">
    <property type="entry name" value="F-box_dom"/>
</dbReference>
<evidence type="ECO:0000259" key="1">
    <source>
        <dbReference type="Pfam" id="PF12937"/>
    </source>
</evidence>
<accession>A0A9P0K7I1</accession>
<dbReference type="AlphaFoldDB" id="A0A9P0K7I1"/>
<dbReference type="CDD" id="cd09917">
    <property type="entry name" value="F-box_SF"/>
    <property type="match status" value="1"/>
</dbReference>
<protein>
    <recommendedName>
        <fullName evidence="1">F-box domain-containing protein</fullName>
    </recommendedName>
</protein>
<organism evidence="2 3">
    <name type="scientific">Acanthoscelides obtectus</name>
    <name type="common">Bean weevil</name>
    <name type="synonym">Bruchus obtectus</name>
    <dbReference type="NCBI Taxonomy" id="200917"/>
    <lineage>
        <taxon>Eukaryota</taxon>
        <taxon>Metazoa</taxon>
        <taxon>Ecdysozoa</taxon>
        <taxon>Arthropoda</taxon>
        <taxon>Hexapoda</taxon>
        <taxon>Insecta</taxon>
        <taxon>Pterygota</taxon>
        <taxon>Neoptera</taxon>
        <taxon>Endopterygota</taxon>
        <taxon>Coleoptera</taxon>
        <taxon>Polyphaga</taxon>
        <taxon>Cucujiformia</taxon>
        <taxon>Chrysomeloidea</taxon>
        <taxon>Chrysomelidae</taxon>
        <taxon>Bruchinae</taxon>
        <taxon>Bruchini</taxon>
        <taxon>Acanthoscelides</taxon>
    </lineage>
</organism>
<dbReference type="Pfam" id="PF12937">
    <property type="entry name" value="F-box-like"/>
    <property type="match status" value="1"/>
</dbReference>
<proteinExistence type="predicted"/>
<sequence length="96" mass="11306">MPTEIWCLILRYLDDGDLLRAVQTNGSWLAHAKGDPALNKRLNSALLKKRKESLKMKCQVTVQRPFPLPWTFILNNQNIVIQKPDEYLKYQEIYDF</sequence>
<keyword evidence="3" id="KW-1185">Reference proteome</keyword>
<evidence type="ECO:0000313" key="2">
    <source>
        <dbReference type="EMBL" id="CAH1968931.1"/>
    </source>
</evidence>
<name>A0A9P0K7I1_ACAOB</name>